<feature type="domain" description="Phytocyanin" evidence="2">
    <location>
        <begin position="24"/>
        <end position="51"/>
    </location>
</feature>
<dbReference type="EMBL" id="VEPZ02001479">
    <property type="protein sequence ID" value="KAE8671169.1"/>
    <property type="molecule type" value="Genomic_DNA"/>
</dbReference>
<evidence type="ECO:0000313" key="3">
    <source>
        <dbReference type="EMBL" id="KAE8671169.1"/>
    </source>
</evidence>
<dbReference type="GO" id="GO:0009055">
    <property type="term" value="F:electron transfer activity"/>
    <property type="evidence" value="ECO:0007669"/>
    <property type="project" value="InterPro"/>
</dbReference>
<dbReference type="AlphaFoldDB" id="A0A6A2YA70"/>
<sequence>MASSKIFFFIAVVAFFAVPSSLATKFTVGDDKGWALDFDYQGWAVRKEFRV</sequence>
<dbReference type="PROSITE" id="PS51485">
    <property type="entry name" value="PHYTOCYANIN"/>
    <property type="match status" value="1"/>
</dbReference>
<feature type="chain" id="PRO_5025429243" description="Phytocyanin domain-containing protein" evidence="1">
    <location>
        <begin position="24"/>
        <end position="51"/>
    </location>
</feature>
<dbReference type="InterPro" id="IPR003245">
    <property type="entry name" value="Phytocyanin_dom"/>
</dbReference>
<dbReference type="Gene3D" id="2.60.40.420">
    <property type="entry name" value="Cupredoxins - blue copper proteins"/>
    <property type="match status" value="1"/>
</dbReference>
<protein>
    <recommendedName>
        <fullName evidence="2">Phytocyanin domain-containing protein</fullName>
    </recommendedName>
</protein>
<accession>A0A6A2YA70</accession>
<proteinExistence type="predicted"/>
<keyword evidence="4" id="KW-1185">Reference proteome</keyword>
<feature type="signal peptide" evidence="1">
    <location>
        <begin position="1"/>
        <end position="23"/>
    </location>
</feature>
<name>A0A6A2YA70_HIBSY</name>
<dbReference type="InterPro" id="IPR008972">
    <property type="entry name" value="Cupredoxin"/>
</dbReference>
<comment type="caution">
    <text evidence="3">The sequence shown here is derived from an EMBL/GenBank/DDBJ whole genome shotgun (WGS) entry which is preliminary data.</text>
</comment>
<evidence type="ECO:0000259" key="2">
    <source>
        <dbReference type="PROSITE" id="PS51485"/>
    </source>
</evidence>
<gene>
    <name evidence="3" type="ORF">F3Y22_tig00111989pilonHSYRG00020</name>
</gene>
<evidence type="ECO:0000313" key="4">
    <source>
        <dbReference type="Proteomes" id="UP000436088"/>
    </source>
</evidence>
<reference evidence="3" key="1">
    <citation type="submission" date="2019-09" db="EMBL/GenBank/DDBJ databases">
        <title>Draft genome information of white flower Hibiscus syriacus.</title>
        <authorList>
            <person name="Kim Y.-M."/>
        </authorList>
    </citation>
    <scope>NUCLEOTIDE SEQUENCE [LARGE SCALE GENOMIC DNA]</scope>
    <source>
        <strain evidence="3">YM2019G1</strain>
    </source>
</reference>
<dbReference type="Proteomes" id="UP000436088">
    <property type="component" value="Unassembled WGS sequence"/>
</dbReference>
<organism evidence="3 4">
    <name type="scientific">Hibiscus syriacus</name>
    <name type="common">Rose of Sharon</name>
    <dbReference type="NCBI Taxonomy" id="106335"/>
    <lineage>
        <taxon>Eukaryota</taxon>
        <taxon>Viridiplantae</taxon>
        <taxon>Streptophyta</taxon>
        <taxon>Embryophyta</taxon>
        <taxon>Tracheophyta</taxon>
        <taxon>Spermatophyta</taxon>
        <taxon>Magnoliopsida</taxon>
        <taxon>eudicotyledons</taxon>
        <taxon>Gunneridae</taxon>
        <taxon>Pentapetalae</taxon>
        <taxon>rosids</taxon>
        <taxon>malvids</taxon>
        <taxon>Malvales</taxon>
        <taxon>Malvaceae</taxon>
        <taxon>Malvoideae</taxon>
        <taxon>Hibiscus</taxon>
    </lineage>
</organism>
<keyword evidence="1" id="KW-0732">Signal</keyword>
<evidence type="ECO:0000256" key="1">
    <source>
        <dbReference type="SAM" id="SignalP"/>
    </source>
</evidence>